<accession>A0A9Q8Y422</accession>
<dbReference type="Proteomes" id="UP001055460">
    <property type="component" value="Chromosome"/>
</dbReference>
<dbReference type="InterPro" id="IPR011990">
    <property type="entry name" value="TPR-like_helical_dom_sf"/>
</dbReference>
<protein>
    <recommendedName>
        <fullName evidence="3">Tetratricopeptide repeat protein</fullName>
    </recommendedName>
</protein>
<gene>
    <name evidence="1" type="ORF">NE863_10075</name>
</gene>
<name>A0A9Q8Y422_ENSAD</name>
<dbReference type="EMBL" id="CP098807">
    <property type="protein sequence ID" value="USJ21675.1"/>
    <property type="molecule type" value="Genomic_DNA"/>
</dbReference>
<organism evidence="1 2">
    <name type="scientific">Ensifer adhaerens</name>
    <name type="common">Sinorhizobium morelense</name>
    <dbReference type="NCBI Taxonomy" id="106592"/>
    <lineage>
        <taxon>Bacteria</taxon>
        <taxon>Pseudomonadati</taxon>
        <taxon>Pseudomonadota</taxon>
        <taxon>Alphaproteobacteria</taxon>
        <taxon>Hyphomicrobiales</taxon>
        <taxon>Rhizobiaceae</taxon>
        <taxon>Sinorhizobium/Ensifer group</taxon>
        <taxon>Ensifer</taxon>
    </lineage>
</organism>
<sequence>MYDFNHLERRAKELIASGNAADAIKIYLFMADGDQSLDAGYLGERLGECYENLGDLHAAKYWYGRAVEENPDIRQASVEARKRLHQIGIDPFLGDAEKKS</sequence>
<dbReference type="AlphaFoldDB" id="A0A9Q8Y422"/>
<evidence type="ECO:0000313" key="1">
    <source>
        <dbReference type="EMBL" id="USJ21675.1"/>
    </source>
</evidence>
<proteinExistence type="predicted"/>
<dbReference type="SUPFAM" id="SSF81901">
    <property type="entry name" value="HCP-like"/>
    <property type="match status" value="1"/>
</dbReference>
<evidence type="ECO:0008006" key="3">
    <source>
        <dbReference type="Google" id="ProtNLM"/>
    </source>
</evidence>
<dbReference type="RefSeq" id="WP_244546696.1">
    <property type="nucleotide sequence ID" value="NZ_CAXURO020000001.1"/>
</dbReference>
<evidence type="ECO:0000313" key="2">
    <source>
        <dbReference type="Proteomes" id="UP001055460"/>
    </source>
</evidence>
<reference evidence="1" key="1">
    <citation type="submission" date="2022-06" db="EMBL/GenBank/DDBJ databases">
        <title>Physiological and biochemical characterization and genomic elucidation of a strain of the genus Ensifer adhaerens M8 that combines arsenic oxidation and chromium reduction.</title>
        <authorList>
            <person name="Li X."/>
            <person name="Yu c."/>
        </authorList>
    </citation>
    <scope>NUCLEOTIDE SEQUENCE</scope>
    <source>
        <strain evidence="1">M8</strain>
    </source>
</reference>
<dbReference type="Gene3D" id="1.25.40.10">
    <property type="entry name" value="Tetratricopeptide repeat domain"/>
    <property type="match status" value="1"/>
</dbReference>